<evidence type="ECO:0000256" key="2">
    <source>
        <dbReference type="ARBA" id="ARBA00008133"/>
    </source>
</evidence>
<dbReference type="PANTHER" id="PTHR38042">
    <property type="entry name" value="UROPORPHYRINOGEN-III SYNTHASE, CHLOROPLASTIC"/>
    <property type="match status" value="1"/>
</dbReference>
<keyword evidence="4 9" id="KW-0456">Lyase</keyword>
<gene>
    <name evidence="11" type="ORF">GCM10008066_01130</name>
</gene>
<proteinExistence type="inferred from homology"/>
<evidence type="ECO:0000256" key="5">
    <source>
        <dbReference type="ARBA" id="ARBA00023244"/>
    </source>
</evidence>
<dbReference type="InterPro" id="IPR003754">
    <property type="entry name" value="4pyrrol_synth_uPrphyn_synth"/>
</dbReference>
<evidence type="ECO:0000313" key="11">
    <source>
        <dbReference type="EMBL" id="GGI15872.1"/>
    </source>
</evidence>
<dbReference type="EMBL" id="BMDI01000001">
    <property type="protein sequence ID" value="GGI15872.1"/>
    <property type="molecule type" value="Genomic_DNA"/>
</dbReference>
<dbReference type="InterPro" id="IPR039793">
    <property type="entry name" value="UROS/Hem4"/>
</dbReference>
<evidence type="ECO:0000256" key="9">
    <source>
        <dbReference type="RuleBase" id="RU366031"/>
    </source>
</evidence>
<dbReference type="Pfam" id="PF02602">
    <property type="entry name" value="HEM4"/>
    <property type="match status" value="1"/>
</dbReference>
<evidence type="ECO:0000256" key="7">
    <source>
        <dbReference type="ARBA" id="ARBA00040167"/>
    </source>
</evidence>
<keyword evidence="12" id="KW-1185">Reference proteome</keyword>
<dbReference type="InterPro" id="IPR036108">
    <property type="entry name" value="4pyrrol_syn_uPrphyn_synt_sf"/>
</dbReference>
<comment type="catalytic activity">
    <reaction evidence="8 9">
        <text>hydroxymethylbilane = uroporphyrinogen III + H2O</text>
        <dbReference type="Rhea" id="RHEA:18965"/>
        <dbReference type="ChEBI" id="CHEBI:15377"/>
        <dbReference type="ChEBI" id="CHEBI:57308"/>
        <dbReference type="ChEBI" id="CHEBI:57845"/>
        <dbReference type="EC" id="4.2.1.75"/>
    </reaction>
</comment>
<sequence>MGMTRPLVVITRPLAQAQELAQRTQLLGRSVALFPLLDILPLPDPAPLRAALRELERYALLAFVSPNAIDAALSVQPDWPVSVPLAVVGEGSRAALARHGLTADRYTIHSPRNRDRTDSETLLEELDLPALAGKDVLIIRGETGRELLGDALRNAGVRVTTVAAYRRQAPALTPAKRAELQHLLHGQNDWVVTSSEALRFWMQMVEQLDDAEGVAKMQQQRLIVPHVRIAEIAHSFGFSKIIQSRSGDDGLLAALQSLS</sequence>
<dbReference type="AlphaFoldDB" id="A0A8J3AS38"/>
<dbReference type="GO" id="GO:0006780">
    <property type="term" value="P:uroporphyrinogen III biosynthetic process"/>
    <property type="evidence" value="ECO:0007669"/>
    <property type="project" value="UniProtKB-UniRule"/>
</dbReference>
<accession>A0A8J3AS38</accession>
<dbReference type="SUPFAM" id="SSF69618">
    <property type="entry name" value="HemD-like"/>
    <property type="match status" value="1"/>
</dbReference>
<keyword evidence="5 9" id="KW-0627">Porphyrin biosynthesis</keyword>
<evidence type="ECO:0000256" key="6">
    <source>
        <dbReference type="ARBA" id="ARBA00037589"/>
    </source>
</evidence>
<dbReference type="UniPathway" id="UPA00251">
    <property type="reaction ID" value="UER00320"/>
</dbReference>
<dbReference type="CDD" id="cd06578">
    <property type="entry name" value="HemD"/>
    <property type="match status" value="1"/>
</dbReference>
<evidence type="ECO:0000313" key="12">
    <source>
        <dbReference type="Proteomes" id="UP000642180"/>
    </source>
</evidence>
<protein>
    <recommendedName>
        <fullName evidence="7 9">Uroporphyrinogen-III synthase</fullName>
        <ecNumber evidence="3 9">4.2.1.75</ecNumber>
    </recommendedName>
</protein>
<comment type="pathway">
    <text evidence="1 9">Porphyrin-containing compound metabolism; protoporphyrin-IX biosynthesis; coproporphyrinogen-III from 5-aminolevulinate: step 3/4.</text>
</comment>
<evidence type="ECO:0000256" key="3">
    <source>
        <dbReference type="ARBA" id="ARBA00013109"/>
    </source>
</evidence>
<comment type="similarity">
    <text evidence="2 9">Belongs to the uroporphyrinogen-III synthase family.</text>
</comment>
<evidence type="ECO:0000256" key="1">
    <source>
        <dbReference type="ARBA" id="ARBA00004772"/>
    </source>
</evidence>
<reference evidence="12" key="1">
    <citation type="journal article" date="2019" name="Int. J. Syst. Evol. Microbiol.">
        <title>The Global Catalogue of Microorganisms (GCM) 10K type strain sequencing project: providing services to taxonomists for standard genome sequencing and annotation.</title>
        <authorList>
            <consortium name="The Broad Institute Genomics Platform"/>
            <consortium name="The Broad Institute Genome Sequencing Center for Infectious Disease"/>
            <person name="Wu L."/>
            <person name="Ma J."/>
        </authorList>
    </citation>
    <scope>NUCLEOTIDE SEQUENCE [LARGE SCALE GENOMIC DNA]</scope>
    <source>
        <strain evidence="12">CCM 2767</strain>
    </source>
</reference>
<dbReference type="GO" id="GO:0004852">
    <property type="term" value="F:uroporphyrinogen-III synthase activity"/>
    <property type="evidence" value="ECO:0007669"/>
    <property type="project" value="UniProtKB-UniRule"/>
</dbReference>
<feature type="domain" description="Tetrapyrrole biosynthesis uroporphyrinogen III synthase" evidence="10">
    <location>
        <begin position="19"/>
        <end position="251"/>
    </location>
</feature>
<dbReference type="PANTHER" id="PTHR38042:SF1">
    <property type="entry name" value="UROPORPHYRINOGEN-III SYNTHASE, CHLOROPLASTIC"/>
    <property type="match status" value="1"/>
</dbReference>
<evidence type="ECO:0000259" key="10">
    <source>
        <dbReference type="Pfam" id="PF02602"/>
    </source>
</evidence>
<dbReference type="GO" id="GO:0006782">
    <property type="term" value="P:protoporphyrinogen IX biosynthetic process"/>
    <property type="evidence" value="ECO:0007669"/>
    <property type="project" value="UniProtKB-UniRule"/>
</dbReference>
<comment type="caution">
    <text evidence="11">The sequence shown here is derived from an EMBL/GenBank/DDBJ whole genome shotgun (WGS) entry which is preliminary data.</text>
</comment>
<name>A0A8J3AS38_9BURK</name>
<dbReference type="Gene3D" id="3.40.50.10090">
    <property type="match status" value="2"/>
</dbReference>
<comment type="function">
    <text evidence="6 9">Catalyzes cyclization of the linear tetrapyrrole, hydroxymethylbilane, to the macrocyclic uroporphyrinogen III.</text>
</comment>
<evidence type="ECO:0000256" key="8">
    <source>
        <dbReference type="ARBA" id="ARBA00048617"/>
    </source>
</evidence>
<organism evidence="11 12">
    <name type="scientific">Oxalicibacterium faecigallinarum</name>
    <dbReference type="NCBI Taxonomy" id="573741"/>
    <lineage>
        <taxon>Bacteria</taxon>
        <taxon>Pseudomonadati</taxon>
        <taxon>Pseudomonadota</taxon>
        <taxon>Betaproteobacteria</taxon>
        <taxon>Burkholderiales</taxon>
        <taxon>Oxalobacteraceae</taxon>
        <taxon>Oxalicibacterium</taxon>
    </lineage>
</organism>
<dbReference type="Proteomes" id="UP000642180">
    <property type="component" value="Unassembled WGS sequence"/>
</dbReference>
<dbReference type="EC" id="4.2.1.75" evidence="3 9"/>
<evidence type="ECO:0000256" key="4">
    <source>
        <dbReference type="ARBA" id="ARBA00023239"/>
    </source>
</evidence>